<evidence type="ECO:0000313" key="3">
    <source>
        <dbReference type="Proteomes" id="UP000011083"/>
    </source>
</evidence>
<dbReference type="Proteomes" id="UP000011083">
    <property type="component" value="Unassembled WGS sequence"/>
</dbReference>
<name>L8H0F8_ACACF</name>
<dbReference type="SUPFAM" id="SSF52374">
    <property type="entry name" value="Nucleotidylyl transferase"/>
    <property type="match status" value="1"/>
</dbReference>
<gene>
    <name evidence="2" type="ORF">ACA1_394740</name>
</gene>
<organism evidence="2 3">
    <name type="scientific">Acanthamoeba castellanii (strain ATCC 30010 / Neff)</name>
    <dbReference type="NCBI Taxonomy" id="1257118"/>
    <lineage>
        <taxon>Eukaryota</taxon>
        <taxon>Amoebozoa</taxon>
        <taxon>Discosea</taxon>
        <taxon>Longamoebia</taxon>
        <taxon>Centramoebida</taxon>
        <taxon>Acanthamoebidae</taxon>
        <taxon>Acanthamoeba</taxon>
    </lineage>
</organism>
<evidence type="ECO:0000313" key="2">
    <source>
        <dbReference type="EMBL" id="ELR18697.1"/>
    </source>
</evidence>
<proteinExistence type="predicted"/>
<keyword evidence="1" id="KW-0472">Membrane</keyword>
<dbReference type="KEGG" id="acan:ACA1_394740"/>
<reference evidence="2 3" key="1">
    <citation type="journal article" date="2013" name="Genome Biol.">
        <title>Genome of Acanthamoeba castellanii highlights extensive lateral gene transfer and early evolution of tyrosine kinase signaling.</title>
        <authorList>
            <person name="Clarke M."/>
            <person name="Lohan A.J."/>
            <person name="Liu B."/>
            <person name="Lagkouvardos I."/>
            <person name="Roy S."/>
            <person name="Zafar N."/>
            <person name="Bertelli C."/>
            <person name="Schilde C."/>
            <person name="Kianianmomeni A."/>
            <person name="Burglin T.R."/>
            <person name="Frech C."/>
            <person name="Turcotte B."/>
            <person name="Kopec K.O."/>
            <person name="Synnott J.M."/>
            <person name="Choo C."/>
            <person name="Paponov I."/>
            <person name="Finkler A."/>
            <person name="Soon Heng Tan C."/>
            <person name="Hutchins A.P."/>
            <person name="Weinmeier T."/>
            <person name="Rattei T."/>
            <person name="Chu J.S."/>
            <person name="Gimenez G."/>
            <person name="Irimia M."/>
            <person name="Rigden D.J."/>
            <person name="Fitzpatrick D.A."/>
            <person name="Lorenzo-Morales J."/>
            <person name="Bateman A."/>
            <person name="Chiu C.H."/>
            <person name="Tang P."/>
            <person name="Hegemann P."/>
            <person name="Fromm H."/>
            <person name="Raoult D."/>
            <person name="Greub G."/>
            <person name="Miranda-Saavedra D."/>
            <person name="Chen N."/>
            <person name="Nash P."/>
            <person name="Ginger M.L."/>
            <person name="Horn M."/>
            <person name="Schaap P."/>
            <person name="Caler L."/>
            <person name="Loftus B."/>
        </authorList>
    </citation>
    <scope>NUCLEOTIDE SEQUENCE [LARGE SCALE GENOMIC DNA]</scope>
    <source>
        <strain evidence="2 3">Neff</strain>
    </source>
</reference>
<sequence>MRHALLKKKTETTTIPLDKLKANLAHVPEGKVPVVLLSTGLEERHGFAVVAGYMSPSHDQYVGSKMRRQGAAHITIAHRVAMCRLGLQDELRHEAPGIVVMYLCGADHAINCGLLHGVSSTIPVVAVARPGYTARIAKLPRTEGKCYYVEMQMEDLSSTAIRKRCRILLIMWHLVIMRLPLVISALRLAASESVEDLTGPAVSEYLFKNELHKLFAK</sequence>
<accession>L8H0F8</accession>
<keyword evidence="1" id="KW-1133">Transmembrane helix</keyword>
<dbReference type="RefSeq" id="XP_004340740.1">
    <property type="nucleotide sequence ID" value="XM_004340692.1"/>
</dbReference>
<dbReference type="OMA" id="SPSHDQY"/>
<dbReference type="OrthoDB" id="422187at2759"/>
<keyword evidence="1" id="KW-0812">Transmembrane</keyword>
<dbReference type="Gene3D" id="3.40.50.620">
    <property type="entry name" value="HUPs"/>
    <property type="match status" value="1"/>
</dbReference>
<dbReference type="EMBL" id="KB007948">
    <property type="protein sequence ID" value="ELR18697.1"/>
    <property type="molecule type" value="Genomic_DNA"/>
</dbReference>
<dbReference type="AlphaFoldDB" id="L8H0F8"/>
<dbReference type="InterPro" id="IPR014729">
    <property type="entry name" value="Rossmann-like_a/b/a_fold"/>
</dbReference>
<feature type="transmembrane region" description="Helical" evidence="1">
    <location>
        <begin position="167"/>
        <end position="190"/>
    </location>
</feature>
<dbReference type="VEuPathDB" id="AmoebaDB:ACA1_394740"/>
<protein>
    <submittedName>
        <fullName evidence="2">Uncharacterized protein</fullName>
    </submittedName>
</protein>
<keyword evidence="3" id="KW-1185">Reference proteome</keyword>
<dbReference type="GeneID" id="14919488"/>
<evidence type="ECO:0000256" key="1">
    <source>
        <dbReference type="SAM" id="Phobius"/>
    </source>
</evidence>